<gene>
    <name evidence="5" type="ORF">QH73_0006280</name>
</gene>
<dbReference type="SMART" id="SM00342">
    <property type="entry name" value="HTH_ARAC"/>
    <property type="match status" value="1"/>
</dbReference>
<dbReference type="InterPro" id="IPR009057">
    <property type="entry name" value="Homeodomain-like_sf"/>
</dbReference>
<evidence type="ECO:0000313" key="6">
    <source>
        <dbReference type="Proteomes" id="UP000031532"/>
    </source>
</evidence>
<evidence type="ECO:0000256" key="3">
    <source>
        <dbReference type="ARBA" id="ARBA00023163"/>
    </source>
</evidence>
<dbReference type="PRINTS" id="PR00032">
    <property type="entry name" value="HTHARAC"/>
</dbReference>
<dbReference type="Gene3D" id="2.60.120.10">
    <property type="entry name" value="Jelly Rolls"/>
    <property type="match status" value="1"/>
</dbReference>
<dbReference type="RefSeq" id="WP_052290049.1">
    <property type="nucleotide sequence ID" value="NZ_JTJC03000001.1"/>
</dbReference>
<dbReference type="OrthoDB" id="9799345at2"/>
<evidence type="ECO:0000259" key="4">
    <source>
        <dbReference type="PROSITE" id="PS01124"/>
    </source>
</evidence>
<dbReference type="InterPro" id="IPR020449">
    <property type="entry name" value="Tscrpt_reg_AraC-type_HTH"/>
</dbReference>
<keyword evidence="3" id="KW-0804">Transcription</keyword>
<dbReference type="PANTHER" id="PTHR43280:SF32">
    <property type="entry name" value="TRANSCRIPTIONAL REGULATORY PROTEIN"/>
    <property type="match status" value="1"/>
</dbReference>
<dbReference type="PANTHER" id="PTHR43280">
    <property type="entry name" value="ARAC-FAMILY TRANSCRIPTIONAL REGULATOR"/>
    <property type="match status" value="1"/>
</dbReference>
<dbReference type="SUPFAM" id="SSF46689">
    <property type="entry name" value="Homeodomain-like"/>
    <property type="match status" value="2"/>
</dbReference>
<sequence>MQLANRVAIPLRTLTLPEQTPEKPRIIVFHSTGSSNSQLSRPHSHTFFELFFVEEGEGWYSIGDRPIWAKPGDLFLLPPGEVHDPSGLDDATKWVVGFSAEALHPARAEADMLLMLPDRLLNSFVHTENAQTKHYYVPTEIRSRWLILLGQLKSELCDRGFGFTEATRALLILLLIETARLAASELPESKKSSPQTRPIVKQVLGFIDANYCNSIGLQEVAKAVNLSAAYLTDMIRRETGKTVLSWIVERRMTEARRLLLETDLAVIQIAEAVGYCDAGYFIRLFRRLNGTTPQAWRVMYRG</sequence>
<dbReference type="InterPro" id="IPR003313">
    <property type="entry name" value="AraC-bd"/>
</dbReference>
<keyword evidence="2" id="KW-0238">DNA-binding</keyword>
<dbReference type="AlphaFoldDB" id="A0A9X5E397"/>
<name>A0A9X5E397_9CYAN</name>
<comment type="caution">
    <text evidence="5">The sequence shown here is derived from an EMBL/GenBank/DDBJ whole genome shotgun (WGS) entry which is preliminary data.</text>
</comment>
<dbReference type="Gene3D" id="1.10.10.60">
    <property type="entry name" value="Homeodomain-like"/>
    <property type="match status" value="2"/>
</dbReference>
<dbReference type="InterPro" id="IPR018060">
    <property type="entry name" value="HTH_AraC"/>
</dbReference>
<evidence type="ECO:0000256" key="1">
    <source>
        <dbReference type="ARBA" id="ARBA00023015"/>
    </source>
</evidence>
<dbReference type="EMBL" id="JTJC03000001">
    <property type="protein sequence ID" value="NHC34267.1"/>
    <property type="molecule type" value="Genomic_DNA"/>
</dbReference>
<dbReference type="InterPro" id="IPR014710">
    <property type="entry name" value="RmlC-like_jellyroll"/>
</dbReference>
<accession>A0A9X5E397</accession>
<dbReference type="PROSITE" id="PS00041">
    <property type="entry name" value="HTH_ARAC_FAMILY_1"/>
    <property type="match status" value="1"/>
</dbReference>
<dbReference type="GO" id="GO:0043565">
    <property type="term" value="F:sequence-specific DNA binding"/>
    <property type="evidence" value="ECO:0007669"/>
    <property type="project" value="InterPro"/>
</dbReference>
<protein>
    <submittedName>
        <fullName evidence="5">AraC family transcriptional regulator</fullName>
    </submittedName>
</protein>
<evidence type="ECO:0000256" key="2">
    <source>
        <dbReference type="ARBA" id="ARBA00023125"/>
    </source>
</evidence>
<feature type="domain" description="HTH araC/xylS-type" evidence="4">
    <location>
        <begin position="201"/>
        <end position="299"/>
    </location>
</feature>
<dbReference type="InterPro" id="IPR018062">
    <property type="entry name" value="HTH_AraC-typ_CS"/>
</dbReference>
<dbReference type="Proteomes" id="UP000031532">
    <property type="component" value="Unassembled WGS sequence"/>
</dbReference>
<evidence type="ECO:0000313" key="5">
    <source>
        <dbReference type="EMBL" id="NHC34267.1"/>
    </source>
</evidence>
<keyword evidence="1" id="KW-0805">Transcription regulation</keyword>
<organism evidence="5 6">
    <name type="scientific">Scytonema millei VB511283</name>
    <dbReference type="NCBI Taxonomy" id="1245923"/>
    <lineage>
        <taxon>Bacteria</taxon>
        <taxon>Bacillati</taxon>
        <taxon>Cyanobacteriota</taxon>
        <taxon>Cyanophyceae</taxon>
        <taxon>Nostocales</taxon>
        <taxon>Scytonemataceae</taxon>
        <taxon>Scytonema</taxon>
    </lineage>
</organism>
<dbReference type="InterPro" id="IPR037923">
    <property type="entry name" value="HTH-like"/>
</dbReference>
<dbReference type="Pfam" id="PF02311">
    <property type="entry name" value="AraC_binding"/>
    <property type="match status" value="1"/>
</dbReference>
<proteinExistence type="predicted"/>
<dbReference type="GO" id="GO:0003700">
    <property type="term" value="F:DNA-binding transcription factor activity"/>
    <property type="evidence" value="ECO:0007669"/>
    <property type="project" value="InterPro"/>
</dbReference>
<reference evidence="5 6" key="1">
    <citation type="journal article" date="2015" name="Genome Announc.">
        <title>Draft Genome Sequence of the Terrestrial Cyanobacterium Scytonema millei VB511283, Isolated from Eastern India.</title>
        <authorList>
            <person name="Sen D."/>
            <person name="Chandrababunaidu M.M."/>
            <person name="Singh D."/>
            <person name="Sanghi N."/>
            <person name="Ghorai A."/>
            <person name="Mishra G.P."/>
            <person name="Madduluri M."/>
            <person name="Adhikary S.P."/>
            <person name="Tripathy S."/>
        </authorList>
    </citation>
    <scope>NUCLEOTIDE SEQUENCE [LARGE SCALE GENOMIC DNA]</scope>
    <source>
        <strain evidence="5 6">VB511283</strain>
    </source>
</reference>
<dbReference type="PROSITE" id="PS01124">
    <property type="entry name" value="HTH_ARAC_FAMILY_2"/>
    <property type="match status" value="1"/>
</dbReference>
<dbReference type="SUPFAM" id="SSF51215">
    <property type="entry name" value="Regulatory protein AraC"/>
    <property type="match status" value="1"/>
</dbReference>
<keyword evidence="6" id="KW-1185">Reference proteome</keyword>
<dbReference type="Pfam" id="PF12833">
    <property type="entry name" value="HTH_18"/>
    <property type="match status" value="1"/>
</dbReference>